<accession>A0ABR9B3A4</accession>
<dbReference type="RefSeq" id="WP_192027074.1">
    <property type="nucleotide sequence ID" value="NZ_JACYTN010000030.1"/>
</dbReference>
<evidence type="ECO:0000313" key="1">
    <source>
        <dbReference type="EMBL" id="MBD8500851.1"/>
    </source>
</evidence>
<organism evidence="1 2">
    <name type="scientific">Paenibacillus arenosi</name>
    <dbReference type="NCBI Taxonomy" id="2774142"/>
    <lineage>
        <taxon>Bacteria</taxon>
        <taxon>Bacillati</taxon>
        <taxon>Bacillota</taxon>
        <taxon>Bacilli</taxon>
        <taxon>Bacillales</taxon>
        <taxon>Paenibacillaceae</taxon>
        <taxon>Paenibacillus</taxon>
    </lineage>
</organism>
<dbReference type="EMBL" id="JACYTN010000030">
    <property type="protein sequence ID" value="MBD8500851.1"/>
    <property type="molecule type" value="Genomic_DNA"/>
</dbReference>
<name>A0ABR9B3A4_9BACL</name>
<dbReference type="Pfam" id="PF03592">
    <property type="entry name" value="Terminase_2"/>
    <property type="match status" value="1"/>
</dbReference>
<protein>
    <submittedName>
        <fullName evidence="1">Terminase small subunit</fullName>
    </submittedName>
</protein>
<dbReference type="InterPro" id="IPR005335">
    <property type="entry name" value="Terminase_ssu"/>
</dbReference>
<dbReference type="InterPro" id="IPR038713">
    <property type="entry name" value="Terminase_Gp1_N_sf"/>
</dbReference>
<reference evidence="1 2" key="1">
    <citation type="submission" date="2020-09" db="EMBL/GenBank/DDBJ databases">
        <title>Paenibacillus sp. CAU 1523 isolated from sand of Haeundae Beach.</title>
        <authorList>
            <person name="Kim W."/>
        </authorList>
    </citation>
    <scope>NUCLEOTIDE SEQUENCE [LARGE SCALE GENOMIC DNA]</scope>
    <source>
        <strain evidence="1 2">CAU 1523</strain>
    </source>
</reference>
<dbReference type="Gene3D" id="1.10.10.1400">
    <property type="entry name" value="Terminase, small subunit, N-terminal DNA-binding domain, HTH motif"/>
    <property type="match status" value="1"/>
</dbReference>
<proteinExistence type="predicted"/>
<gene>
    <name evidence="1" type="ORF">IFO66_21415</name>
</gene>
<sequence>MALTAKQQRYVEEFLIDLDATQVAIRAGYSARQASEMGNQPLHKTTV</sequence>
<comment type="caution">
    <text evidence="1">The sequence shown here is derived from an EMBL/GenBank/DDBJ whole genome shotgun (WGS) entry which is preliminary data.</text>
</comment>
<dbReference type="Proteomes" id="UP000634529">
    <property type="component" value="Unassembled WGS sequence"/>
</dbReference>
<evidence type="ECO:0000313" key="2">
    <source>
        <dbReference type="Proteomes" id="UP000634529"/>
    </source>
</evidence>
<keyword evidence="2" id="KW-1185">Reference proteome</keyword>